<sequence>MNQNKTAFIFAGVNGAGKSTLYWNEVEKGEATCTSILALVAIGDCSIETAAKNGRIQSIKAVDTKAFSVLGIYSTYTTIVSGN</sequence>
<name>T1DUI3_9HELI</name>
<gene>
    <name evidence="1" type="ORF">HFN_0633</name>
</gene>
<accession>T1DUI3</accession>
<organism evidence="1 2">
    <name type="scientific">Helicobacter fennelliae MRY12-0050</name>
    <dbReference type="NCBI Taxonomy" id="1325130"/>
    <lineage>
        <taxon>Bacteria</taxon>
        <taxon>Pseudomonadati</taxon>
        <taxon>Campylobacterota</taxon>
        <taxon>Epsilonproteobacteria</taxon>
        <taxon>Campylobacterales</taxon>
        <taxon>Helicobacteraceae</taxon>
        <taxon>Helicobacter</taxon>
    </lineage>
</organism>
<keyword evidence="2" id="KW-1185">Reference proteome</keyword>
<protein>
    <submittedName>
        <fullName evidence="1">Uncharacterized protein</fullName>
    </submittedName>
</protein>
<reference evidence="1 2" key="1">
    <citation type="journal article" date="2013" name="Genome Announc.">
        <title>Draft Genome Sequence of Helicobacter fennelliae Strain MRY12-0050, Isolated from a Bacteremia Patient.</title>
        <authorList>
            <person name="Rimbara E."/>
            <person name="Matsui M."/>
            <person name="Mori S."/>
            <person name="Suzuki S."/>
            <person name="Suzuki M."/>
            <person name="Kim H."/>
            <person name="Sekizuka T."/>
            <person name="Kuroda M."/>
            <person name="Shibayama K."/>
        </authorList>
    </citation>
    <scope>NUCLEOTIDE SEQUENCE [LARGE SCALE GENOMIC DNA]</scope>
    <source>
        <strain evidence="1 2">MRY12-0050</strain>
    </source>
</reference>
<evidence type="ECO:0000313" key="2">
    <source>
        <dbReference type="Proteomes" id="UP000018143"/>
    </source>
</evidence>
<dbReference type="AlphaFoldDB" id="T1DUI3"/>
<dbReference type="RefSeq" id="WP_023945954.1">
    <property type="nucleotide sequence ID" value="NZ_BASD01000001.1"/>
</dbReference>
<dbReference type="Proteomes" id="UP000018143">
    <property type="component" value="Unassembled WGS sequence"/>
</dbReference>
<comment type="caution">
    <text evidence="1">The sequence shown here is derived from an EMBL/GenBank/DDBJ whole genome shotgun (WGS) entry which is preliminary data.</text>
</comment>
<dbReference type="EMBL" id="BASD01000001">
    <property type="protein sequence ID" value="GAD17818.1"/>
    <property type="molecule type" value="Genomic_DNA"/>
</dbReference>
<dbReference type="InterPro" id="IPR025113">
    <property type="entry name" value="TRL-like"/>
</dbReference>
<proteinExistence type="predicted"/>
<dbReference type="Pfam" id="PF13146">
    <property type="entry name" value="TRL"/>
    <property type="match status" value="1"/>
</dbReference>
<evidence type="ECO:0000313" key="1">
    <source>
        <dbReference type="EMBL" id="GAD17818.1"/>
    </source>
</evidence>
<dbReference type="STRING" id="1325130.HFN_0633"/>